<comment type="similarity">
    <text evidence="1">Belongs to the BtpA family.</text>
</comment>
<comment type="caution">
    <text evidence="2">The sequence shown here is derived from an EMBL/GenBank/DDBJ whole genome shotgun (WGS) entry which is preliminary data.</text>
</comment>
<dbReference type="InterPro" id="IPR005137">
    <property type="entry name" value="BtpA"/>
</dbReference>
<dbReference type="PANTHER" id="PTHR21381">
    <property type="entry name" value="ZGC:162297"/>
    <property type="match status" value="1"/>
</dbReference>
<accession>A0ABT2RT41</accession>
<dbReference type="Proteomes" id="UP001652461">
    <property type="component" value="Unassembled WGS sequence"/>
</dbReference>
<evidence type="ECO:0000313" key="3">
    <source>
        <dbReference type="Proteomes" id="UP001652461"/>
    </source>
</evidence>
<gene>
    <name evidence="2" type="ORF">OCV63_01035</name>
</gene>
<dbReference type="PANTHER" id="PTHR21381:SF3">
    <property type="entry name" value="SGC REGION PROTEIN SGCQ-RELATED"/>
    <property type="match status" value="1"/>
</dbReference>
<dbReference type="RefSeq" id="WP_158361461.1">
    <property type="nucleotide sequence ID" value="NZ_JAOQKC010000001.1"/>
</dbReference>
<evidence type="ECO:0000256" key="1">
    <source>
        <dbReference type="ARBA" id="ARBA00006007"/>
    </source>
</evidence>
<keyword evidence="3" id="KW-1185">Reference proteome</keyword>
<proteinExistence type="inferred from homology"/>
<dbReference type="InterPro" id="IPR011060">
    <property type="entry name" value="RibuloseP-bd_barrel"/>
</dbReference>
<name>A0ABT2RT41_9FIRM</name>
<organism evidence="2 3">
    <name type="scientific">Laedolimicola ammoniilytica</name>
    <dbReference type="NCBI Taxonomy" id="2981771"/>
    <lineage>
        <taxon>Bacteria</taxon>
        <taxon>Bacillati</taxon>
        <taxon>Bacillota</taxon>
        <taxon>Clostridia</taxon>
        <taxon>Lachnospirales</taxon>
        <taxon>Lachnospiraceae</taxon>
        <taxon>Laedolimicola</taxon>
    </lineage>
</organism>
<protein>
    <submittedName>
        <fullName evidence="2">Uncharacterized protein</fullName>
    </submittedName>
</protein>
<dbReference type="SUPFAM" id="SSF51366">
    <property type="entry name" value="Ribulose-phoshate binding barrel"/>
    <property type="match status" value="1"/>
</dbReference>
<sequence length="270" mass="29970">MRRNLMEEHKQRFGCEKPIIGCLHLRALPGTPLWDPSYTMEQHVADLKEEAHILMELGFDGAVFANEADFPYVEHIGEGALAAYTRIVTEVSRELTIPFGVGIMNDPYSAISVAKAVGAVFCRGFFLGSQVGNYGEIRKTPGDIWRYAKSIGAADVAVYSSFEPHNGSSLDTRSTEEMFNTYYKDTPVAGYSMNGPKKDEKPSESMIAKCKALNPDIPINFNNGANPDNIKEMLKYCDMVVVGTTLKKDHYLFNPIDYDNAKAFITAARS</sequence>
<evidence type="ECO:0000313" key="2">
    <source>
        <dbReference type="EMBL" id="MCU6695486.1"/>
    </source>
</evidence>
<reference evidence="2 3" key="1">
    <citation type="journal article" date="2021" name="ISME Commun">
        <title>Automated analysis of genomic sequences facilitates high-throughput and comprehensive description of bacteria.</title>
        <authorList>
            <person name="Hitch T.C.A."/>
        </authorList>
    </citation>
    <scope>NUCLEOTIDE SEQUENCE [LARGE SCALE GENOMIC DNA]</scope>
    <source>
        <strain evidence="2 3">Sanger_04</strain>
    </source>
</reference>
<dbReference type="EMBL" id="JAOQKC010000001">
    <property type="protein sequence ID" value="MCU6695486.1"/>
    <property type="molecule type" value="Genomic_DNA"/>
</dbReference>
<dbReference type="Pfam" id="PF03437">
    <property type="entry name" value="BtpA"/>
    <property type="match status" value="1"/>
</dbReference>